<comment type="caution">
    <text evidence="3">The sequence shown here is derived from an EMBL/GenBank/DDBJ whole genome shotgun (WGS) entry which is preliminary data.</text>
</comment>
<keyword evidence="2" id="KW-0812">Transmembrane</keyword>
<name>A0A2R5EJD1_9BACL</name>
<dbReference type="AlphaFoldDB" id="A0A2R5EJD1"/>
<proteinExistence type="predicted"/>
<evidence type="ECO:0000313" key="4">
    <source>
        <dbReference type="Proteomes" id="UP000245202"/>
    </source>
</evidence>
<evidence type="ECO:0000313" key="3">
    <source>
        <dbReference type="EMBL" id="GBG06722.1"/>
    </source>
</evidence>
<accession>A0A2R5EJD1</accession>
<feature type="region of interest" description="Disordered" evidence="1">
    <location>
        <begin position="191"/>
        <end position="217"/>
    </location>
</feature>
<sequence>MESAMVFPMLFILIFLFLFMSMFVYQNVIVSYTAAVTSERAAFAWDNSHRDPRSGILTEAAYDGLYTELGSDGVTGSLFGLIGNSETASVSLPSGRTEGAGSSLAVTKLDLASDWITAAGLSYSGEVTRVNDGLFRLVRTKLEKPIGSDVFRSWGKGEFVDPTGQSKALITAPVDFVRHVDLARYYAKKFSGSSAGKATSKKQAGKVLSSYGGGSQP</sequence>
<evidence type="ECO:0000256" key="2">
    <source>
        <dbReference type="SAM" id="Phobius"/>
    </source>
</evidence>
<dbReference type="RefSeq" id="WP_108991920.1">
    <property type="nucleotide sequence ID" value="NZ_BDQX01000054.1"/>
</dbReference>
<keyword evidence="2" id="KW-1133">Transmembrane helix</keyword>
<gene>
    <name evidence="3" type="ORF">PAT3040_01255</name>
</gene>
<reference evidence="3 4" key="1">
    <citation type="submission" date="2017-08" db="EMBL/GenBank/DDBJ databases">
        <title>Substantial Increase in Enzyme Production by Combined Drug-Resistance Mutations in Paenibacillus agaridevorans.</title>
        <authorList>
            <person name="Tanaka Y."/>
            <person name="Funane K."/>
            <person name="Hosaka T."/>
            <person name="Shiwa Y."/>
            <person name="Fujita N."/>
            <person name="Miyazaki T."/>
            <person name="Yoshikawa H."/>
            <person name="Murakami K."/>
            <person name="Kasahara K."/>
            <person name="Inaoka T."/>
            <person name="Hiraga Y."/>
            <person name="Ochi K."/>
        </authorList>
    </citation>
    <scope>NUCLEOTIDE SEQUENCE [LARGE SCALE GENOMIC DNA]</scope>
    <source>
        <strain evidence="3 4">T-3040</strain>
    </source>
</reference>
<evidence type="ECO:0000256" key="1">
    <source>
        <dbReference type="SAM" id="MobiDB-lite"/>
    </source>
</evidence>
<protein>
    <recommendedName>
        <fullName evidence="5">Pilus assembly protein TadE</fullName>
    </recommendedName>
</protein>
<keyword evidence="4" id="KW-1185">Reference proteome</keyword>
<feature type="transmembrane region" description="Helical" evidence="2">
    <location>
        <begin position="6"/>
        <end position="25"/>
    </location>
</feature>
<keyword evidence="2" id="KW-0472">Membrane</keyword>
<evidence type="ECO:0008006" key="5">
    <source>
        <dbReference type="Google" id="ProtNLM"/>
    </source>
</evidence>
<organism evidence="3 4">
    <name type="scientific">Paenibacillus agaridevorans</name>
    <dbReference type="NCBI Taxonomy" id="171404"/>
    <lineage>
        <taxon>Bacteria</taxon>
        <taxon>Bacillati</taxon>
        <taxon>Bacillota</taxon>
        <taxon>Bacilli</taxon>
        <taxon>Bacillales</taxon>
        <taxon>Paenibacillaceae</taxon>
        <taxon>Paenibacillus</taxon>
    </lineage>
</organism>
<dbReference type="Proteomes" id="UP000245202">
    <property type="component" value="Unassembled WGS sequence"/>
</dbReference>
<dbReference type="EMBL" id="BDQX01000054">
    <property type="protein sequence ID" value="GBG06722.1"/>
    <property type="molecule type" value="Genomic_DNA"/>
</dbReference>